<reference evidence="3" key="1">
    <citation type="journal article" date="2019" name="Int. J. Syst. Evol. Microbiol.">
        <title>The Global Catalogue of Microorganisms (GCM) 10K type strain sequencing project: providing services to taxonomists for standard genome sequencing and annotation.</title>
        <authorList>
            <consortium name="The Broad Institute Genomics Platform"/>
            <consortium name="The Broad Institute Genome Sequencing Center for Infectious Disease"/>
            <person name="Wu L."/>
            <person name="Ma J."/>
        </authorList>
    </citation>
    <scope>NUCLEOTIDE SEQUENCE [LARGE SCALE GENOMIC DNA]</scope>
    <source>
        <strain evidence="3">JCM 17441</strain>
    </source>
</reference>
<proteinExistence type="predicted"/>
<feature type="compositionally biased region" description="Gly residues" evidence="1">
    <location>
        <begin position="1"/>
        <end position="17"/>
    </location>
</feature>
<gene>
    <name evidence="2" type="ORF">GCM10022255_094570</name>
</gene>
<evidence type="ECO:0000313" key="2">
    <source>
        <dbReference type="EMBL" id="GAA4261547.1"/>
    </source>
</evidence>
<dbReference type="Proteomes" id="UP001500620">
    <property type="component" value="Unassembled WGS sequence"/>
</dbReference>
<feature type="region of interest" description="Disordered" evidence="1">
    <location>
        <begin position="1"/>
        <end position="21"/>
    </location>
</feature>
<accession>A0ABP8DQ17</accession>
<name>A0ABP8DQ17_9ACTN</name>
<organism evidence="2 3">
    <name type="scientific">Dactylosporangium darangshiense</name>
    <dbReference type="NCBI Taxonomy" id="579108"/>
    <lineage>
        <taxon>Bacteria</taxon>
        <taxon>Bacillati</taxon>
        <taxon>Actinomycetota</taxon>
        <taxon>Actinomycetes</taxon>
        <taxon>Micromonosporales</taxon>
        <taxon>Micromonosporaceae</taxon>
        <taxon>Dactylosporangium</taxon>
    </lineage>
</organism>
<dbReference type="EMBL" id="BAABAT010000046">
    <property type="protein sequence ID" value="GAA4261547.1"/>
    <property type="molecule type" value="Genomic_DNA"/>
</dbReference>
<protein>
    <submittedName>
        <fullName evidence="2">Uncharacterized protein</fullName>
    </submittedName>
</protein>
<evidence type="ECO:0000313" key="3">
    <source>
        <dbReference type="Proteomes" id="UP001500620"/>
    </source>
</evidence>
<sequence length="64" mass="6345">MRCGRGGGQRTGGGDGRVGPRQVPLLRQAAAAAGLGAVEVMPAPVAVGRHLLAGGLRLESAAWS</sequence>
<evidence type="ECO:0000256" key="1">
    <source>
        <dbReference type="SAM" id="MobiDB-lite"/>
    </source>
</evidence>
<keyword evidence="3" id="KW-1185">Reference proteome</keyword>
<comment type="caution">
    <text evidence="2">The sequence shown here is derived from an EMBL/GenBank/DDBJ whole genome shotgun (WGS) entry which is preliminary data.</text>
</comment>